<evidence type="ECO:0000313" key="3">
    <source>
        <dbReference type="EMBL" id="QHU20128.1"/>
    </source>
</evidence>
<feature type="compositionally biased region" description="Polar residues" evidence="1">
    <location>
        <begin position="34"/>
        <end position="53"/>
    </location>
</feature>
<evidence type="ECO:0000256" key="2">
    <source>
        <dbReference type="SAM" id="Phobius"/>
    </source>
</evidence>
<keyword evidence="2" id="KW-0812">Transmembrane</keyword>
<organism evidence="3">
    <name type="scientific">viral metagenome</name>
    <dbReference type="NCBI Taxonomy" id="1070528"/>
    <lineage>
        <taxon>unclassified sequences</taxon>
        <taxon>metagenomes</taxon>
        <taxon>organismal metagenomes</taxon>
    </lineage>
</organism>
<feature type="region of interest" description="Disordered" evidence="1">
    <location>
        <begin position="34"/>
        <end position="111"/>
    </location>
</feature>
<proteinExistence type="predicted"/>
<sequence>MPPKLNKKKVLIAGVLLIILIVIIVVVIMIGKPTSSSNNSTKHPTSNQLNNLQKKPGELVRPGTRSGSPGTRSGSPGTRSGSPGTRSGSPGTRSGSPGTRSGSPGSLPLTATTPYVFPTQSVIFNPTVSGNYYLTNLNKFLNTTNYNLEDTPKTPIKWNISNWVITNPDDSELQFYGNNVMLIPIKNENSVYTGVVLNQVPTSQTFFPVSADGTKITTAVYTFPEYDQGPFYPPNSNFSGVRAGMNIQSSTDFNLANSRFFVFRLIPA</sequence>
<feature type="compositionally biased region" description="Low complexity" evidence="1">
    <location>
        <begin position="61"/>
        <end position="106"/>
    </location>
</feature>
<evidence type="ECO:0000256" key="1">
    <source>
        <dbReference type="SAM" id="MobiDB-lite"/>
    </source>
</evidence>
<feature type="transmembrane region" description="Helical" evidence="2">
    <location>
        <begin position="12"/>
        <end position="31"/>
    </location>
</feature>
<dbReference type="EMBL" id="MN740962">
    <property type="protein sequence ID" value="QHU20128.1"/>
    <property type="molecule type" value="Genomic_DNA"/>
</dbReference>
<name>A0A6C0KUW2_9ZZZZ</name>
<keyword evidence="2" id="KW-1133">Transmembrane helix</keyword>
<protein>
    <submittedName>
        <fullName evidence="3">Uncharacterized protein</fullName>
    </submittedName>
</protein>
<keyword evidence="2" id="KW-0472">Membrane</keyword>
<dbReference type="AlphaFoldDB" id="A0A6C0KUW2"/>
<reference evidence="3" key="1">
    <citation type="journal article" date="2020" name="Nature">
        <title>Giant virus diversity and host interactions through global metagenomics.</title>
        <authorList>
            <person name="Schulz F."/>
            <person name="Roux S."/>
            <person name="Paez-Espino D."/>
            <person name="Jungbluth S."/>
            <person name="Walsh D.A."/>
            <person name="Denef V.J."/>
            <person name="McMahon K.D."/>
            <person name="Konstantinidis K.T."/>
            <person name="Eloe-Fadrosh E.A."/>
            <person name="Kyrpides N.C."/>
            <person name="Woyke T."/>
        </authorList>
    </citation>
    <scope>NUCLEOTIDE SEQUENCE</scope>
    <source>
        <strain evidence="3">GVMAG-S-3300013014-136</strain>
    </source>
</reference>
<accession>A0A6C0KUW2</accession>